<dbReference type="Proteomes" id="UP000270924">
    <property type="component" value="Unassembled WGS sequence"/>
</dbReference>
<accession>A0A3P7DR23</accession>
<dbReference type="InterPro" id="IPR002347">
    <property type="entry name" value="SDR_fam"/>
</dbReference>
<reference evidence="2 4" key="3">
    <citation type="submission" date="2018-11" db="EMBL/GenBank/DDBJ databases">
        <authorList>
            <consortium name="Pathogen Informatics"/>
        </authorList>
    </citation>
    <scope>NUCLEOTIDE SEQUENCE [LARGE SCALE GENOMIC DNA]</scope>
</reference>
<dbReference type="PANTHER" id="PTHR43313">
    <property type="entry name" value="SHORT-CHAIN DEHYDROGENASE/REDUCTASE FAMILY 9C"/>
    <property type="match status" value="1"/>
</dbReference>
<name>A0A3P7DR23_WUCBA</name>
<dbReference type="OMA" id="GFMYRWF"/>
<keyword evidence="1" id="KW-0560">Oxidoreductase</keyword>
<dbReference type="AlphaFoldDB" id="A0A3P7DR23"/>
<dbReference type="Pfam" id="PF00106">
    <property type="entry name" value="adh_short"/>
    <property type="match status" value="1"/>
</dbReference>
<gene>
    <name evidence="2" type="ORF">WBA_LOCUS5807</name>
</gene>
<evidence type="ECO:0000313" key="4">
    <source>
        <dbReference type="Proteomes" id="UP000270924"/>
    </source>
</evidence>
<dbReference type="InterPro" id="IPR036291">
    <property type="entry name" value="NAD(P)-bd_dom_sf"/>
</dbReference>
<reference evidence="3" key="1">
    <citation type="submission" date="2015-03" db="EMBL/GenBank/DDBJ databases">
        <title>Wuchereria bancrofti Genome Sequencing Papua New Guinea Strain.</title>
        <authorList>
            <person name="Small S.T."/>
            <person name="Serre D."/>
            <person name="Zimmerman P.A."/>
        </authorList>
    </citation>
    <scope>NUCLEOTIDE SEQUENCE [LARGE SCALE GENOMIC DNA]</scope>
    <source>
        <strain evidence="3">pt0022</strain>
    </source>
</reference>
<evidence type="ECO:0000313" key="2">
    <source>
        <dbReference type="EMBL" id="VDM12421.1"/>
    </source>
</evidence>
<dbReference type="EMBL" id="UYWW01003067">
    <property type="protein sequence ID" value="VDM12421.1"/>
    <property type="molecule type" value="Genomic_DNA"/>
</dbReference>
<dbReference type="Gene3D" id="3.40.50.720">
    <property type="entry name" value="NAD(P)-binding Rossmann-like Domain"/>
    <property type="match status" value="1"/>
</dbReference>
<dbReference type="OrthoDB" id="2102561at2759"/>
<dbReference type="FunCoup" id="A0A3P7DR23">
    <property type="interactions" value="42"/>
</dbReference>
<dbReference type="Proteomes" id="UP000093561">
    <property type="component" value="Unassembled WGS sequence"/>
</dbReference>
<evidence type="ECO:0000313" key="5">
    <source>
        <dbReference type="WBParaSite" id="mrna-Wban_05988"/>
    </source>
</evidence>
<keyword evidence="4" id="KW-1185">Reference proteome</keyword>
<evidence type="ECO:0000256" key="1">
    <source>
        <dbReference type="ARBA" id="ARBA00023002"/>
    </source>
</evidence>
<dbReference type="PANTHER" id="PTHR43313:SF1">
    <property type="entry name" value="3BETA-HYDROXYSTEROID DEHYDROGENASE DHS-16"/>
    <property type="match status" value="1"/>
</dbReference>
<dbReference type="SUPFAM" id="SSF51735">
    <property type="entry name" value="NAD(P)-binding Rossmann-fold domains"/>
    <property type="match status" value="1"/>
</dbReference>
<dbReference type="InParanoid" id="A0A3P7DR23"/>
<dbReference type="WBParaSite" id="mrna-Wban_05988">
    <property type="protein sequence ID" value="mrna-Wban_05988"/>
    <property type="gene ID" value="Wban_05988"/>
</dbReference>
<dbReference type="GO" id="GO:0016491">
    <property type="term" value="F:oxidoreductase activity"/>
    <property type="evidence" value="ECO:0007669"/>
    <property type="project" value="UniProtKB-KW"/>
</dbReference>
<dbReference type="GO" id="GO:0008202">
    <property type="term" value="P:steroid metabolic process"/>
    <property type="evidence" value="ECO:0007669"/>
    <property type="project" value="TreeGrafter"/>
</dbReference>
<reference evidence="3" key="2">
    <citation type="journal article" date="2016" name="Mol. Ecol.">
        <title>Population genomics of the filarial nematode parasite Wuchereria bancrofti from mosquitoes.</title>
        <authorList>
            <person name="Small S.T."/>
            <person name="Reimer L.J."/>
            <person name="Tisch D.J."/>
            <person name="King C.L."/>
            <person name="Christensen B.M."/>
            <person name="Siba P.M."/>
            <person name="Kazura J.W."/>
            <person name="Serre D."/>
            <person name="Zimmerman P.A."/>
        </authorList>
    </citation>
    <scope>NUCLEOTIDE SEQUENCE</scope>
    <source>
        <strain evidence="3">pt0022</strain>
    </source>
</reference>
<proteinExistence type="predicted"/>
<reference evidence="5" key="4">
    <citation type="submission" date="2024-02" db="UniProtKB">
        <authorList>
            <consortium name="WormBaseParasite"/>
        </authorList>
    </citation>
    <scope>IDENTIFICATION</scope>
    <source>
        <strain evidence="5">pt0022</strain>
    </source>
</reference>
<evidence type="ECO:0000313" key="3">
    <source>
        <dbReference type="Proteomes" id="UP000093561"/>
    </source>
</evidence>
<dbReference type="PRINTS" id="PR00081">
    <property type="entry name" value="GDHRDH"/>
</dbReference>
<organism evidence="2 4">
    <name type="scientific">Wuchereria bancrofti</name>
    <dbReference type="NCBI Taxonomy" id="6293"/>
    <lineage>
        <taxon>Eukaryota</taxon>
        <taxon>Metazoa</taxon>
        <taxon>Ecdysozoa</taxon>
        <taxon>Nematoda</taxon>
        <taxon>Chromadorea</taxon>
        <taxon>Rhabditida</taxon>
        <taxon>Spirurina</taxon>
        <taxon>Spiruromorpha</taxon>
        <taxon>Filarioidea</taxon>
        <taxon>Onchocercidae</taxon>
        <taxon>Wuchereria</taxon>
    </lineage>
</organism>
<dbReference type="InterPro" id="IPR020904">
    <property type="entry name" value="Sc_DH/Rdtase_CS"/>
</dbReference>
<dbReference type="PROSITE" id="PS00061">
    <property type="entry name" value="ADH_SHORT"/>
    <property type="match status" value="1"/>
</dbReference>
<protein>
    <submittedName>
        <fullName evidence="5">Oxidoreductase</fullName>
    </submittedName>
</protein>
<sequence length="362" mass="41046">MLLQVLLLIAALIFLYYGIRNYLETIQIDNLNSKAVFISGCDSGFGYLLAIKCAKNGLPTFAGCLTDKGMQTIKEEAKKTIGMLIPVQIDVTKENSVQNAVRFVQENLDSKLKLWALVNNAGLFGIYGYDDWCKIEEYEKDLNVNTLGVIRVTHAFLPLLKQSRGRVITITSICGRLALPGVGPYTVSKFATEAYVNILRQEMREFGVQCIILEPGRFRTGLMDKKAMIDRINRVWNRLDNAKKAEYGGEAFKELYCERSCEFFNDGASISLNLVIDSYYHAITSNFPRNYYCPGLDSLYLLLLLVPTNIRDFLICDLYSFITGWPPKIIPSTFNLINSYFLIKNTVTDWFVKKIKGNEIIS</sequence>